<keyword evidence="2" id="KW-0472">Membrane</keyword>
<dbReference type="EMBL" id="CP032624">
    <property type="protein sequence ID" value="AYG04172.1"/>
    <property type="molecule type" value="Genomic_DNA"/>
</dbReference>
<gene>
    <name evidence="4" type="ORF">D7I44_11950</name>
</gene>
<keyword evidence="5" id="KW-1185">Reference proteome</keyword>
<dbReference type="GO" id="GO:0016787">
    <property type="term" value="F:hydrolase activity"/>
    <property type="evidence" value="ECO:0007669"/>
    <property type="project" value="UniProtKB-KW"/>
</dbReference>
<dbReference type="InterPro" id="IPR036514">
    <property type="entry name" value="SGNH_hydro_sf"/>
</dbReference>
<dbReference type="Gene3D" id="3.40.50.1110">
    <property type="entry name" value="SGNH hydrolase"/>
    <property type="match status" value="1"/>
</dbReference>
<dbReference type="SUPFAM" id="SSF52266">
    <property type="entry name" value="SGNH hydrolase"/>
    <property type="match status" value="1"/>
</dbReference>
<keyword evidence="2" id="KW-1133">Transmembrane helix</keyword>
<dbReference type="RefSeq" id="WP_120789702.1">
    <property type="nucleotide sequence ID" value="NZ_CP032624.1"/>
</dbReference>
<dbReference type="OrthoDB" id="8215557at2"/>
<protein>
    <submittedName>
        <fullName evidence="4">SGNH/GDSL hydrolase family protein</fullName>
    </submittedName>
</protein>
<evidence type="ECO:0000256" key="2">
    <source>
        <dbReference type="SAM" id="Phobius"/>
    </source>
</evidence>
<dbReference type="InterPro" id="IPR013830">
    <property type="entry name" value="SGNH_hydro"/>
</dbReference>
<evidence type="ECO:0000313" key="5">
    <source>
        <dbReference type="Proteomes" id="UP000275069"/>
    </source>
</evidence>
<evidence type="ECO:0000259" key="3">
    <source>
        <dbReference type="Pfam" id="PF13472"/>
    </source>
</evidence>
<reference evidence="4 5" key="1">
    <citation type="submission" date="2018-09" db="EMBL/GenBank/DDBJ databases">
        <title>Genome sequencing of strain 2DFW10M-5.</title>
        <authorList>
            <person name="Heo J."/>
            <person name="Kim S.-J."/>
            <person name="Kwon S.-W."/>
        </authorList>
    </citation>
    <scope>NUCLEOTIDE SEQUENCE [LARGE SCALE GENOMIC DNA]</scope>
    <source>
        <strain evidence="4 5">2DFW10M-5</strain>
    </source>
</reference>
<accession>A0A387BNY1</accession>
<organism evidence="4 5">
    <name type="scientific">Gryllotalpicola protaetiae</name>
    <dbReference type="NCBI Taxonomy" id="2419771"/>
    <lineage>
        <taxon>Bacteria</taxon>
        <taxon>Bacillati</taxon>
        <taxon>Actinomycetota</taxon>
        <taxon>Actinomycetes</taxon>
        <taxon>Micrococcales</taxon>
        <taxon>Microbacteriaceae</taxon>
        <taxon>Gryllotalpicola</taxon>
    </lineage>
</organism>
<keyword evidence="4" id="KW-0378">Hydrolase</keyword>
<dbReference type="Pfam" id="PF13472">
    <property type="entry name" value="Lipase_GDSL_2"/>
    <property type="match status" value="1"/>
</dbReference>
<dbReference type="Proteomes" id="UP000275069">
    <property type="component" value="Chromosome"/>
</dbReference>
<feature type="compositionally biased region" description="Low complexity" evidence="1">
    <location>
        <begin position="57"/>
        <end position="86"/>
    </location>
</feature>
<dbReference type="KEGG" id="gry:D7I44_11950"/>
<feature type="region of interest" description="Disordered" evidence="1">
    <location>
        <begin position="57"/>
        <end position="87"/>
    </location>
</feature>
<feature type="domain" description="SGNH hydrolase-type esterase" evidence="3">
    <location>
        <begin position="96"/>
        <end position="256"/>
    </location>
</feature>
<dbReference type="AlphaFoldDB" id="A0A387BNY1"/>
<evidence type="ECO:0000256" key="1">
    <source>
        <dbReference type="SAM" id="MobiDB-lite"/>
    </source>
</evidence>
<feature type="transmembrane region" description="Helical" evidence="2">
    <location>
        <begin position="14"/>
        <end position="35"/>
    </location>
</feature>
<name>A0A387BNY1_9MICO</name>
<keyword evidence="2" id="KW-0812">Transmembrane</keyword>
<sequence>MPRNPQRPVGGTGVLTYVGVAVLLVAAVAVAVFALTKNSGGNLSAVAAGYTPPTLSSAESTPAVAPSTSPAATASSPAPTRSAPASDHPARVVFVGDGYAHSDDATDAAHGFPALVGAAEGWKVDVVSCALAGYVAKGSCGTNYAGLIPQIVAASPDIVIVTGGRNDVPSAASTAAAATDFFTQLAAAVPAATVYAVSPVWDSSHGQAALGVVQQAVQTAARAHGASYLDIGEPLRDHPEFITAGSVLPNDAGYAALAAAIEKALPPPSAG</sequence>
<proteinExistence type="predicted"/>
<evidence type="ECO:0000313" key="4">
    <source>
        <dbReference type="EMBL" id="AYG04172.1"/>
    </source>
</evidence>